<feature type="non-terminal residue" evidence="2">
    <location>
        <position position="128"/>
    </location>
</feature>
<reference evidence="2 3" key="1">
    <citation type="submission" date="2013-11" db="EMBL/GenBank/DDBJ databases">
        <title>Genome sequencing of Stegodyphus mimosarum.</title>
        <authorList>
            <person name="Bechsgaard J."/>
        </authorList>
    </citation>
    <scope>NUCLEOTIDE SEQUENCE [LARGE SCALE GENOMIC DNA]</scope>
</reference>
<keyword evidence="3" id="KW-1185">Reference proteome</keyword>
<feature type="region of interest" description="Disordered" evidence="1">
    <location>
        <begin position="1"/>
        <end position="20"/>
    </location>
</feature>
<name>A0A087SYT3_STEMI</name>
<gene>
    <name evidence="2" type="ORF">X975_21492</name>
</gene>
<evidence type="ECO:0000256" key="1">
    <source>
        <dbReference type="SAM" id="MobiDB-lite"/>
    </source>
</evidence>
<protein>
    <submittedName>
        <fullName evidence="2">Uncharacterized protein</fullName>
    </submittedName>
</protein>
<organism evidence="2 3">
    <name type="scientific">Stegodyphus mimosarum</name>
    <name type="common">African social velvet spider</name>
    <dbReference type="NCBI Taxonomy" id="407821"/>
    <lineage>
        <taxon>Eukaryota</taxon>
        <taxon>Metazoa</taxon>
        <taxon>Ecdysozoa</taxon>
        <taxon>Arthropoda</taxon>
        <taxon>Chelicerata</taxon>
        <taxon>Arachnida</taxon>
        <taxon>Araneae</taxon>
        <taxon>Araneomorphae</taxon>
        <taxon>Entelegynae</taxon>
        <taxon>Eresoidea</taxon>
        <taxon>Eresidae</taxon>
        <taxon>Stegodyphus</taxon>
    </lineage>
</organism>
<dbReference type="AlphaFoldDB" id="A0A087SYT3"/>
<accession>A0A087SYT3</accession>
<evidence type="ECO:0000313" key="3">
    <source>
        <dbReference type="Proteomes" id="UP000054359"/>
    </source>
</evidence>
<dbReference type="EMBL" id="KK112589">
    <property type="protein sequence ID" value="KFM58022.1"/>
    <property type="molecule type" value="Genomic_DNA"/>
</dbReference>
<sequence length="128" mass="14486">MKVALSTLSEMENPDPLPTGHALPHDKLASTDWAAPTDDPTMTMDRVTTSGNENTAFSDFNYEKAVIEIQVEIMKLEAKIEATHQVKIQMDTTRAVSDPDQHTPILAKNIREMLKEMEHLKGYQWVYT</sequence>
<proteinExistence type="predicted"/>
<dbReference type="Proteomes" id="UP000054359">
    <property type="component" value="Unassembled WGS sequence"/>
</dbReference>
<evidence type="ECO:0000313" key="2">
    <source>
        <dbReference type="EMBL" id="KFM58022.1"/>
    </source>
</evidence>
<feature type="compositionally biased region" description="Polar residues" evidence="1">
    <location>
        <begin position="1"/>
        <end position="10"/>
    </location>
</feature>